<organism evidence="12 13">
    <name type="scientific">Daphnia magna</name>
    <dbReference type="NCBI Taxonomy" id="35525"/>
    <lineage>
        <taxon>Eukaryota</taxon>
        <taxon>Metazoa</taxon>
        <taxon>Ecdysozoa</taxon>
        <taxon>Arthropoda</taxon>
        <taxon>Crustacea</taxon>
        <taxon>Branchiopoda</taxon>
        <taxon>Diplostraca</taxon>
        <taxon>Cladocera</taxon>
        <taxon>Anomopoda</taxon>
        <taxon>Daphniidae</taxon>
        <taxon>Daphnia</taxon>
    </lineage>
</organism>
<keyword evidence="4" id="KW-0158">Chromosome</keyword>
<proteinExistence type="predicted"/>
<evidence type="ECO:0000256" key="7">
    <source>
        <dbReference type="ARBA" id="ARBA00023054"/>
    </source>
</evidence>
<dbReference type="EMBL" id="JAOYFB010000040">
    <property type="protein sequence ID" value="KAK4036123.1"/>
    <property type="molecule type" value="Genomic_DNA"/>
</dbReference>
<dbReference type="PANTHER" id="PTHR13557:SF1">
    <property type="entry name" value="COILED-COIL DOMAIN-CONTAINING PROTEIN 86"/>
    <property type="match status" value="1"/>
</dbReference>
<keyword evidence="5" id="KW-0597">Phosphoprotein</keyword>
<feature type="region of interest" description="Disordered" evidence="11">
    <location>
        <begin position="151"/>
        <end position="183"/>
    </location>
</feature>
<feature type="region of interest" description="Disordered" evidence="11">
    <location>
        <begin position="448"/>
        <end position="489"/>
    </location>
</feature>
<evidence type="ECO:0000256" key="2">
    <source>
        <dbReference type="ARBA" id="ARBA00004604"/>
    </source>
</evidence>
<keyword evidence="13" id="KW-1185">Reference proteome</keyword>
<feature type="compositionally biased region" description="Basic and acidic residues" evidence="11">
    <location>
        <begin position="376"/>
        <end position="387"/>
    </location>
</feature>
<evidence type="ECO:0000256" key="6">
    <source>
        <dbReference type="ARBA" id="ARBA00022934"/>
    </source>
</evidence>
<reference evidence="12 13" key="1">
    <citation type="journal article" date="2023" name="Nucleic Acids Res.">
        <title>The hologenome of Daphnia magna reveals possible DNA methylation and microbiome-mediated evolution of the host genome.</title>
        <authorList>
            <person name="Chaturvedi A."/>
            <person name="Li X."/>
            <person name="Dhandapani V."/>
            <person name="Marshall H."/>
            <person name="Kissane S."/>
            <person name="Cuenca-Cambronero M."/>
            <person name="Asole G."/>
            <person name="Calvet F."/>
            <person name="Ruiz-Romero M."/>
            <person name="Marangio P."/>
            <person name="Guigo R."/>
            <person name="Rago D."/>
            <person name="Mirbahai L."/>
            <person name="Eastwood N."/>
            <person name="Colbourne J.K."/>
            <person name="Zhou J."/>
            <person name="Mallon E."/>
            <person name="Orsini L."/>
        </authorList>
    </citation>
    <scope>NUCLEOTIDE SEQUENCE [LARGE SCALE GENOMIC DNA]</scope>
    <source>
        <strain evidence="12">LRV0_1</strain>
    </source>
</reference>
<keyword evidence="8" id="KW-0539">Nucleus</keyword>
<evidence type="ECO:0000256" key="5">
    <source>
        <dbReference type="ARBA" id="ARBA00022553"/>
    </source>
</evidence>
<dbReference type="Proteomes" id="UP001234178">
    <property type="component" value="Unassembled WGS sequence"/>
</dbReference>
<feature type="region of interest" description="Disordered" evidence="11">
    <location>
        <begin position="367"/>
        <end position="393"/>
    </location>
</feature>
<feature type="compositionally biased region" description="Basic and acidic residues" evidence="11">
    <location>
        <begin position="476"/>
        <end position="485"/>
    </location>
</feature>
<evidence type="ECO:0000256" key="3">
    <source>
        <dbReference type="ARBA" id="ARBA00016738"/>
    </source>
</evidence>
<evidence type="ECO:0000313" key="12">
    <source>
        <dbReference type="EMBL" id="KAK4036123.1"/>
    </source>
</evidence>
<sequence>MVNTRRKSHALQSDESGSQVAEQSDSSTTSTTRRSTRRSVGNVPSTPAEIPTPTRRSRRLSNSSVESANNDTPRPAARRSTRNKPTGSDHDASDVELVVIKRRKLVEGVDTLIPISEEKTDEHANPAKGKGNHILVELDEEKEDEISQKPEIIDVQGNEIQPKLSPAKSVETQNVKSPVKFETARSPVKTDILKSPVKIGKSECTVKTEDVGNLESQVVNEKVTRDVQSTEKRDEDVQRAEDVDSTEKTVEDVDSTEKTVEDVDSTEKRIEDLESIKEVIEAKEVDPIMEKMDEVDKSIGKCEITVPKIIVYVSKENLHSNEEHNQENFFTPVSTPTNLEDTADAMKQAEKIDCITNDNQQAVKQTDETEVATTENHMEQRQEENKSIEPSTLEETNVIQTDDSPVKSDVEKPRTLFGVPISNITVNKTLMLKKSGKRNPIERKIRPTKKKVEPTKESLPCGADIMRNIPRGKSKSGREWKEPKSNPRYLYQDKGLKMPFEKITQLRQERQRVKELENRMKEEERARRAEITRRREINKKREEENARRGEVVQVIRNTNKIKRMKKKQLKLIQKRDTTKVV</sequence>
<evidence type="ECO:0000256" key="4">
    <source>
        <dbReference type="ARBA" id="ARBA00022454"/>
    </source>
</evidence>
<comment type="subcellular location">
    <subcellularLocation>
        <location evidence="1">Chromosome</location>
    </subcellularLocation>
    <subcellularLocation>
        <location evidence="2">Nucleus</location>
        <location evidence="2">Nucleolus</location>
    </subcellularLocation>
</comment>
<name>A0ABR0B341_9CRUS</name>
<dbReference type="InterPro" id="IPR026570">
    <property type="entry name" value="CCDC86"/>
</dbReference>
<feature type="compositionally biased region" description="Polar residues" evidence="11">
    <location>
        <begin position="60"/>
        <end position="72"/>
    </location>
</feature>
<dbReference type="PANTHER" id="PTHR13557">
    <property type="entry name" value="COILED-COIL DOMAIN-CONTAINING PROTEIN 86"/>
    <property type="match status" value="1"/>
</dbReference>
<accession>A0ABR0B341</accession>
<keyword evidence="6" id="KW-0164">Citrullination</keyword>
<evidence type="ECO:0000256" key="9">
    <source>
        <dbReference type="ARBA" id="ARBA00093307"/>
    </source>
</evidence>
<evidence type="ECO:0000256" key="11">
    <source>
        <dbReference type="SAM" id="MobiDB-lite"/>
    </source>
</evidence>
<gene>
    <name evidence="12" type="ORF">OUZ56_028188</name>
</gene>
<evidence type="ECO:0000256" key="1">
    <source>
        <dbReference type="ARBA" id="ARBA00004286"/>
    </source>
</evidence>
<feature type="region of interest" description="Disordered" evidence="11">
    <location>
        <begin position="1"/>
        <end position="97"/>
    </location>
</feature>
<comment type="caution">
    <text evidence="12">The sequence shown here is derived from an EMBL/GenBank/DDBJ whole genome shotgun (WGS) entry which is preliminary data.</text>
</comment>
<evidence type="ECO:0000256" key="8">
    <source>
        <dbReference type="ARBA" id="ARBA00023242"/>
    </source>
</evidence>
<keyword evidence="7 10" id="KW-0175">Coiled coil</keyword>
<feature type="compositionally biased region" description="Polar residues" evidence="11">
    <location>
        <begin position="10"/>
        <end position="25"/>
    </location>
</feature>
<feature type="region of interest" description="Disordered" evidence="11">
    <location>
        <begin position="225"/>
        <end position="256"/>
    </location>
</feature>
<evidence type="ECO:0000256" key="10">
    <source>
        <dbReference type="SAM" id="Coils"/>
    </source>
</evidence>
<comment type="function">
    <text evidence="9">Required for proper chromosome segregation during mitosis and error-free mitotic progression.</text>
</comment>
<feature type="coiled-coil region" evidence="10">
    <location>
        <begin position="503"/>
        <end position="533"/>
    </location>
</feature>
<evidence type="ECO:0000313" key="13">
    <source>
        <dbReference type="Proteomes" id="UP001234178"/>
    </source>
</evidence>
<protein>
    <recommendedName>
        <fullName evidence="3">Coiled-coil domain-containing protein 86</fullName>
    </recommendedName>
</protein>